<feature type="region of interest" description="Disordered" evidence="1">
    <location>
        <begin position="416"/>
        <end position="461"/>
    </location>
</feature>
<reference evidence="2 3" key="1">
    <citation type="journal article" date="2015" name="Sci. Rep.">
        <title>Genome of the facultative scuticociliatosis pathogen Pseudocohnilembus persalinus provides insight into its virulence through horizontal gene transfer.</title>
        <authorList>
            <person name="Xiong J."/>
            <person name="Wang G."/>
            <person name="Cheng J."/>
            <person name="Tian M."/>
            <person name="Pan X."/>
            <person name="Warren A."/>
            <person name="Jiang C."/>
            <person name="Yuan D."/>
            <person name="Miao W."/>
        </authorList>
    </citation>
    <scope>NUCLEOTIDE SEQUENCE [LARGE SCALE GENOMIC DNA]</scope>
    <source>
        <strain evidence="2">36N120E</strain>
    </source>
</reference>
<name>A0A0V0R2P4_PSEPJ</name>
<organism evidence="2 3">
    <name type="scientific">Pseudocohnilembus persalinus</name>
    <name type="common">Ciliate</name>
    <dbReference type="NCBI Taxonomy" id="266149"/>
    <lineage>
        <taxon>Eukaryota</taxon>
        <taxon>Sar</taxon>
        <taxon>Alveolata</taxon>
        <taxon>Ciliophora</taxon>
        <taxon>Intramacronucleata</taxon>
        <taxon>Oligohymenophorea</taxon>
        <taxon>Scuticociliatia</taxon>
        <taxon>Philasterida</taxon>
        <taxon>Pseudocohnilembidae</taxon>
        <taxon>Pseudocohnilembus</taxon>
    </lineage>
</organism>
<comment type="caution">
    <text evidence="2">The sequence shown here is derived from an EMBL/GenBank/DDBJ whole genome shotgun (WGS) entry which is preliminary data.</text>
</comment>
<feature type="compositionally biased region" description="Polar residues" evidence="1">
    <location>
        <begin position="22"/>
        <end position="33"/>
    </location>
</feature>
<protein>
    <submittedName>
        <fullName evidence="2">Uncharacterized protein</fullName>
    </submittedName>
</protein>
<evidence type="ECO:0000313" key="2">
    <source>
        <dbReference type="EMBL" id="KRX08772.1"/>
    </source>
</evidence>
<dbReference type="Proteomes" id="UP000054937">
    <property type="component" value="Unassembled WGS sequence"/>
</dbReference>
<dbReference type="EMBL" id="LDAU01000058">
    <property type="protein sequence ID" value="KRX08772.1"/>
    <property type="molecule type" value="Genomic_DNA"/>
</dbReference>
<proteinExistence type="predicted"/>
<evidence type="ECO:0000313" key="3">
    <source>
        <dbReference type="Proteomes" id="UP000054937"/>
    </source>
</evidence>
<evidence type="ECO:0000256" key="1">
    <source>
        <dbReference type="SAM" id="MobiDB-lite"/>
    </source>
</evidence>
<gene>
    <name evidence="2" type="ORF">PPERSA_08083</name>
</gene>
<dbReference type="AlphaFoldDB" id="A0A0V0R2P4"/>
<feature type="region of interest" description="Disordered" evidence="1">
    <location>
        <begin position="1"/>
        <end position="33"/>
    </location>
</feature>
<sequence>MGCTTSKQGQKYDIRVKKKSKQSTGETNQYDWPQFKIGSNNDYVTSEEFCKNSDEDKHVDYEAKDFQILQQIINQYSRKNSIEEQEGYKNFQDSNNNQKIEVQLGSYIKENSQTIINQEQQQNSDKEILQDMLGKRSSTKGYLDNKIDNQNEEDDYFPVFEDDDNIQINYQQQKYQFCNKKKQADKKVVEKVKFQNNGLRKKYFSQQFHRRNRSANINLNDQNKYHEQGQLEKKIKVIQMKGFILKNIESMFQQQQFQADFNYDQQEKNQLQSLGQIIPKYRVSYNYLSELKKLKQQNYQATPMLLQKIDKSFLMIKRQIHSNFKQLKEKENLIIKYNKSYSSNDQNLNSKMGCQSSKGSLIKKAPKKLTSITKMTSQYNLNVQVDEENSENNYQKKEVEQSGIIKKKESLNQKVSKRANLNVPENQSYSTETGQQYSVKFNEQQSSKKKNQRLSVAQEADNNSFQNMFSSSYAKSEQLKTNYTKSNLNNIKIININEQKEQINQQNQHEINNLQYDQLQLKFNYSNNKNDSSQLQTPSKFKNIKQNLAKSDCKNFQNKIVKPSFHQQSNIQLLYNNNNNEEQKPKQKPNISSLDKQQLLQLSKILPKYKPSHKYFLDLKKFRKFDYQATPQLYQSLQQSQIIKKRQVHQKCKLIKQRQEELLQNYIQNNRQSMALSSQDKRHQLEQFLNQTNMLKMVENQQLRKIYSLV</sequence>
<keyword evidence="3" id="KW-1185">Reference proteome</keyword>
<feature type="compositionally biased region" description="Polar residues" evidence="1">
    <location>
        <begin position="423"/>
        <end position="445"/>
    </location>
</feature>
<dbReference type="InParanoid" id="A0A0V0R2P4"/>
<accession>A0A0V0R2P4</accession>